<name>A0A369JWE0_HYPMA</name>
<dbReference type="AlphaFoldDB" id="A0A369JWE0"/>
<dbReference type="EMBL" id="LUEZ02000040">
    <property type="protein sequence ID" value="RDB25550.1"/>
    <property type="molecule type" value="Genomic_DNA"/>
</dbReference>
<evidence type="ECO:0000313" key="2">
    <source>
        <dbReference type="EMBL" id="RDB25550.1"/>
    </source>
</evidence>
<dbReference type="InterPro" id="IPR000719">
    <property type="entry name" value="Prot_kinase_dom"/>
</dbReference>
<organism evidence="2 3">
    <name type="scientific">Hypsizygus marmoreus</name>
    <name type="common">White beech mushroom</name>
    <name type="synonym">Agaricus marmoreus</name>
    <dbReference type="NCBI Taxonomy" id="39966"/>
    <lineage>
        <taxon>Eukaryota</taxon>
        <taxon>Fungi</taxon>
        <taxon>Dikarya</taxon>
        <taxon>Basidiomycota</taxon>
        <taxon>Agaricomycotina</taxon>
        <taxon>Agaricomycetes</taxon>
        <taxon>Agaricomycetidae</taxon>
        <taxon>Agaricales</taxon>
        <taxon>Tricholomatineae</taxon>
        <taxon>Lyophyllaceae</taxon>
        <taxon>Hypsizygus</taxon>
    </lineage>
</organism>
<dbReference type="Proteomes" id="UP000076154">
    <property type="component" value="Unassembled WGS sequence"/>
</dbReference>
<dbReference type="SUPFAM" id="SSF56112">
    <property type="entry name" value="Protein kinase-like (PK-like)"/>
    <property type="match status" value="1"/>
</dbReference>
<dbReference type="GO" id="GO:0005524">
    <property type="term" value="F:ATP binding"/>
    <property type="evidence" value="ECO:0007669"/>
    <property type="project" value="InterPro"/>
</dbReference>
<evidence type="ECO:0000259" key="1">
    <source>
        <dbReference type="PROSITE" id="PS50011"/>
    </source>
</evidence>
<proteinExistence type="predicted"/>
<protein>
    <recommendedName>
        <fullName evidence="1">Protein kinase domain-containing protein</fullName>
    </recommendedName>
</protein>
<dbReference type="GO" id="GO:0004672">
    <property type="term" value="F:protein kinase activity"/>
    <property type="evidence" value="ECO:0007669"/>
    <property type="project" value="InterPro"/>
</dbReference>
<sequence length="364" mass="40865">MNVGIDTPVLCKEGVDRDGVRPDAILSFSSLTIIGLASSEGSKVPVTLVRSVSFPAHRYTNGESQCTELDSDGWESLPLPVGKPHLEIKLGRCLGTGRIGSVYTARVLRVLDRPGGTPILNPPIDVSTKLVVKVVKPTNCRSLARETWFYERLSEAEGYQGAVVPLCYGFYTTSTASIESPSSRPVRINAWIDKKGKHVPLDLSKSREFGDGLPDEVLYNEDYYVDQRTCRKDSPWCNWRPDPSNPLLGVLVLERLGKTYSREDFDNAPRSRKDLADLIDDLSSASIVHDDFKFNNVVRSRTQVVCQRHGYAHAWRVIDFDRSSKWGKTVQEDNTILPRFYREQFATKDPIFFLGTPEGYDECL</sequence>
<dbReference type="InterPro" id="IPR011009">
    <property type="entry name" value="Kinase-like_dom_sf"/>
</dbReference>
<accession>A0A369JWE0</accession>
<comment type="caution">
    <text evidence="2">The sequence shown here is derived from an EMBL/GenBank/DDBJ whole genome shotgun (WGS) entry which is preliminary data.</text>
</comment>
<dbReference type="OrthoDB" id="3182995at2759"/>
<reference evidence="2" key="1">
    <citation type="submission" date="2018-04" db="EMBL/GenBank/DDBJ databases">
        <title>Whole genome sequencing of Hypsizygus marmoreus.</title>
        <authorList>
            <person name="Choi I.-G."/>
            <person name="Min B."/>
            <person name="Kim J.-G."/>
            <person name="Kim S."/>
            <person name="Oh Y.-L."/>
            <person name="Kong W.-S."/>
            <person name="Park H."/>
            <person name="Jeong J."/>
            <person name="Song E.-S."/>
        </authorList>
    </citation>
    <scope>NUCLEOTIDE SEQUENCE [LARGE SCALE GENOMIC DNA]</scope>
    <source>
        <strain evidence="2">51987-8</strain>
    </source>
</reference>
<dbReference type="PROSITE" id="PS50011">
    <property type="entry name" value="PROTEIN_KINASE_DOM"/>
    <property type="match status" value="1"/>
</dbReference>
<feature type="domain" description="Protein kinase" evidence="1">
    <location>
        <begin position="88"/>
        <end position="364"/>
    </location>
</feature>
<evidence type="ECO:0000313" key="3">
    <source>
        <dbReference type="Proteomes" id="UP000076154"/>
    </source>
</evidence>
<keyword evidence="3" id="KW-1185">Reference proteome</keyword>
<gene>
    <name evidence="2" type="ORF">Hypma_006382</name>
</gene>
<dbReference type="InParanoid" id="A0A369JWE0"/>